<sequence>IQSKYLETNDTYKIAKNEGTVTVAHFGRILNHLGIVLAGEEFKLVVKKFAKDGYTVNYVGFVQAVDEATAWLERNGMLNVSGELMDQFPGRIITAELPKFPRPEIGVKNQHEIFGKQSIFHPAFEKQKQSMSVQETMMRIQKKVLERRLRVHEFFQHFDVFNSGRVTNSQFHRGLDSLLKSSGGFYLSENEIKNLIIQYSDPNDPSRVL</sequence>
<organism evidence="1 2">
    <name type="scientific">Cotesia typhae</name>
    <dbReference type="NCBI Taxonomy" id="2053667"/>
    <lineage>
        <taxon>Eukaryota</taxon>
        <taxon>Metazoa</taxon>
        <taxon>Ecdysozoa</taxon>
        <taxon>Arthropoda</taxon>
        <taxon>Hexapoda</taxon>
        <taxon>Insecta</taxon>
        <taxon>Pterygota</taxon>
        <taxon>Neoptera</taxon>
        <taxon>Endopterygota</taxon>
        <taxon>Hymenoptera</taxon>
        <taxon>Apocrita</taxon>
        <taxon>Ichneumonoidea</taxon>
        <taxon>Braconidae</taxon>
        <taxon>Microgastrinae</taxon>
        <taxon>Cotesia</taxon>
    </lineage>
</organism>
<dbReference type="AlphaFoldDB" id="A0A8J5QJ68"/>
<dbReference type="OrthoDB" id="272072at2759"/>
<feature type="non-terminal residue" evidence="1">
    <location>
        <position position="1"/>
    </location>
</feature>
<evidence type="ECO:0000313" key="2">
    <source>
        <dbReference type="Proteomes" id="UP000729913"/>
    </source>
</evidence>
<evidence type="ECO:0000313" key="1">
    <source>
        <dbReference type="EMBL" id="KAG8034063.1"/>
    </source>
</evidence>
<dbReference type="InterPro" id="IPR052603">
    <property type="entry name" value="EFCB6"/>
</dbReference>
<name>A0A8J5QJ68_9HYME</name>
<evidence type="ECO:0008006" key="3">
    <source>
        <dbReference type="Google" id="ProtNLM"/>
    </source>
</evidence>
<accession>A0A8J5QJ68</accession>
<dbReference type="PANTHER" id="PTHR20875:SF0">
    <property type="entry name" value="GH12158P"/>
    <property type="match status" value="1"/>
</dbReference>
<reference evidence="1" key="2">
    <citation type="submission" date="2021-04" db="EMBL/GenBank/DDBJ databases">
        <title>Genome-wide patterns of bracovirus chromosomal integration into multiple host tissues during parasitism.</title>
        <authorList>
            <person name="Chebbi M.A.C."/>
        </authorList>
    </citation>
    <scope>NUCLEOTIDE SEQUENCE</scope>
    <source>
        <tissue evidence="1">Whole body</tissue>
    </source>
</reference>
<dbReference type="PANTHER" id="PTHR20875">
    <property type="entry name" value="EF-HAND CALCIUM-BINDING DOMAIN-CONTAINING PROTEIN 6-RELATED"/>
    <property type="match status" value="1"/>
</dbReference>
<comment type="caution">
    <text evidence="1">The sequence shown here is derived from an EMBL/GenBank/DDBJ whole genome shotgun (WGS) entry which is preliminary data.</text>
</comment>
<dbReference type="Proteomes" id="UP000729913">
    <property type="component" value="Unassembled WGS sequence"/>
</dbReference>
<reference evidence="1" key="1">
    <citation type="submission" date="2020-03" db="EMBL/GenBank/DDBJ databases">
        <authorList>
            <person name="Chebbi M.A."/>
            <person name="Drezen J.M."/>
        </authorList>
    </citation>
    <scope>NUCLEOTIDE SEQUENCE</scope>
    <source>
        <tissue evidence="1">Whole body</tissue>
    </source>
</reference>
<keyword evidence="2" id="KW-1185">Reference proteome</keyword>
<dbReference type="EMBL" id="JAAOIC020000072">
    <property type="protein sequence ID" value="KAG8034063.1"/>
    <property type="molecule type" value="Genomic_DNA"/>
</dbReference>
<proteinExistence type="predicted"/>
<protein>
    <recommendedName>
        <fullName evidence="3">EF-hand domain-containing protein</fullName>
    </recommendedName>
</protein>
<feature type="non-terminal residue" evidence="1">
    <location>
        <position position="209"/>
    </location>
</feature>
<gene>
    <name evidence="1" type="ORF">G9C98_008544</name>
</gene>